<accession>A0A6J8DNW4</accession>
<dbReference type="AlphaFoldDB" id="A0A6J8DNW4"/>
<dbReference type="OrthoDB" id="6148338at2759"/>
<dbReference type="Proteomes" id="UP000507470">
    <property type="component" value="Unassembled WGS sequence"/>
</dbReference>
<reference evidence="1 2" key="1">
    <citation type="submission" date="2020-06" db="EMBL/GenBank/DDBJ databases">
        <authorList>
            <person name="Li R."/>
            <person name="Bekaert M."/>
        </authorList>
    </citation>
    <scope>NUCLEOTIDE SEQUENCE [LARGE SCALE GENOMIC DNA]</scope>
    <source>
        <strain evidence="2">wild</strain>
    </source>
</reference>
<sequence>MERQVSAIVKSGHFHISIIGCIRSFITKTACKTLVNSLVTSRLDNGNILLNGINKTMMNRLQKVQNTATHLITRTRKHEHIIRYLLIYIGYPSNTEIQYKILTYVYCALNGIGPAYIRELVQFTIKNRSLRSSSTKQLTVPKVRTKTYGERQFDWAAASLWNNLPNSLRQCKSLECFKSQVKTHFYRIAF</sequence>
<name>A0A6J8DNW4_MYTCO</name>
<proteinExistence type="predicted"/>
<organism evidence="1 2">
    <name type="scientific">Mytilus coruscus</name>
    <name type="common">Sea mussel</name>
    <dbReference type="NCBI Taxonomy" id="42192"/>
    <lineage>
        <taxon>Eukaryota</taxon>
        <taxon>Metazoa</taxon>
        <taxon>Spiralia</taxon>
        <taxon>Lophotrochozoa</taxon>
        <taxon>Mollusca</taxon>
        <taxon>Bivalvia</taxon>
        <taxon>Autobranchia</taxon>
        <taxon>Pteriomorphia</taxon>
        <taxon>Mytilida</taxon>
        <taxon>Mytiloidea</taxon>
        <taxon>Mytilidae</taxon>
        <taxon>Mytilinae</taxon>
        <taxon>Mytilus</taxon>
    </lineage>
</organism>
<gene>
    <name evidence="1" type="ORF">MCOR_42892</name>
</gene>
<dbReference type="PROSITE" id="PS51257">
    <property type="entry name" value="PROKAR_LIPOPROTEIN"/>
    <property type="match status" value="1"/>
</dbReference>
<evidence type="ECO:0000313" key="2">
    <source>
        <dbReference type="Proteomes" id="UP000507470"/>
    </source>
</evidence>
<evidence type="ECO:0000313" key="1">
    <source>
        <dbReference type="EMBL" id="CAC5409635.1"/>
    </source>
</evidence>
<protein>
    <submittedName>
        <fullName evidence="1">Uncharacterized protein</fullName>
    </submittedName>
</protein>
<keyword evidence="2" id="KW-1185">Reference proteome</keyword>
<dbReference type="EMBL" id="CACVKT020007645">
    <property type="protein sequence ID" value="CAC5409635.1"/>
    <property type="molecule type" value="Genomic_DNA"/>
</dbReference>